<sequence length="197" mass="23364">TLLTIPYEIRHMIYLEIPYLKMDQPLVYCTSVFNGRKHHPLSGICRQIRAEASEIYYSSNTWLIKTEYKMFYDGFVKWIKSLDRYSVQALRFLHLSLRGPLFYKSRARPHIHDLELERKFSRAKYSYTTYSIDLSEKYENGKVEIVSCLGGREVAVTLKKILEVHVKGLWEKKAKGEMRAKDVKRVVDEMLEICGWW</sequence>
<evidence type="ECO:0008006" key="3">
    <source>
        <dbReference type="Google" id="ProtNLM"/>
    </source>
</evidence>
<dbReference type="AlphaFoldDB" id="A0A6A6BMK8"/>
<feature type="non-terminal residue" evidence="1">
    <location>
        <position position="1"/>
    </location>
</feature>
<dbReference type="RefSeq" id="XP_033399513.1">
    <property type="nucleotide sequence ID" value="XM_033536097.1"/>
</dbReference>
<dbReference type="OrthoDB" id="62952at2759"/>
<proteinExistence type="predicted"/>
<keyword evidence="2" id="KW-1185">Reference proteome</keyword>
<dbReference type="GeneID" id="54293593"/>
<dbReference type="EMBL" id="ML995481">
    <property type="protein sequence ID" value="KAF2143801.1"/>
    <property type="molecule type" value="Genomic_DNA"/>
</dbReference>
<reference evidence="1" key="1">
    <citation type="journal article" date="2020" name="Stud. Mycol.">
        <title>101 Dothideomycetes genomes: a test case for predicting lifestyles and emergence of pathogens.</title>
        <authorList>
            <person name="Haridas S."/>
            <person name="Albert R."/>
            <person name="Binder M."/>
            <person name="Bloem J."/>
            <person name="Labutti K."/>
            <person name="Salamov A."/>
            <person name="Andreopoulos B."/>
            <person name="Baker S."/>
            <person name="Barry K."/>
            <person name="Bills G."/>
            <person name="Bluhm B."/>
            <person name="Cannon C."/>
            <person name="Castanera R."/>
            <person name="Culley D."/>
            <person name="Daum C."/>
            <person name="Ezra D."/>
            <person name="Gonzalez J."/>
            <person name="Henrissat B."/>
            <person name="Kuo A."/>
            <person name="Liang C."/>
            <person name="Lipzen A."/>
            <person name="Lutzoni F."/>
            <person name="Magnuson J."/>
            <person name="Mondo S."/>
            <person name="Nolan M."/>
            <person name="Ohm R."/>
            <person name="Pangilinan J."/>
            <person name="Park H.-J."/>
            <person name="Ramirez L."/>
            <person name="Alfaro M."/>
            <person name="Sun H."/>
            <person name="Tritt A."/>
            <person name="Yoshinaga Y."/>
            <person name="Zwiers L.-H."/>
            <person name="Turgeon B."/>
            <person name="Goodwin S."/>
            <person name="Spatafora J."/>
            <person name="Crous P."/>
            <person name="Grigoriev I."/>
        </authorList>
    </citation>
    <scope>NUCLEOTIDE SEQUENCE</scope>
    <source>
        <strain evidence="1">CBS 121167</strain>
    </source>
</reference>
<feature type="non-terminal residue" evidence="1">
    <location>
        <position position="197"/>
    </location>
</feature>
<organism evidence="1 2">
    <name type="scientific">Aplosporella prunicola CBS 121167</name>
    <dbReference type="NCBI Taxonomy" id="1176127"/>
    <lineage>
        <taxon>Eukaryota</taxon>
        <taxon>Fungi</taxon>
        <taxon>Dikarya</taxon>
        <taxon>Ascomycota</taxon>
        <taxon>Pezizomycotina</taxon>
        <taxon>Dothideomycetes</taxon>
        <taxon>Dothideomycetes incertae sedis</taxon>
        <taxon>Botryosphaeriales</taxon>
        <taxon>Aplosporellaceae</taxon>
        <taxon>Aplosporella</taxon>
    </lineage>
</organism>
<dbReference type="Proteomes" id="UP000799438">
    <property type="component" value="Unassembled WGS sequence"/>
</dbReference>
<evidence type="ECO:0000313" key="1">
    <source>
        <dbReference type="EMBL" id="KAF2143801.1"/>
    </source>
</evidence>
<gene>
    <name evidence="1" type="ORF">K452DRAFT_205328</name>
</gene>
<evidence type="ECO:0000313" key="2">
    <source>
        <dbReference type="Proteomes" id="UP000799438"/>
    </source>
</evidence>
<accession>A0A6A6BMK8</accession>
<protein>
    <recommendedName>
        <fullName evidence="3">F-box domain-containing protein</fullName>
    </recommendedName>
</protein>
<name>A0A6A6BMK8_9PEZI</name>